<protein>
    <submittedName>
        <fullName evidence="2">Transposase</fullName>
    </submittedName>
</protein>
<evidence type="ECO:0000313" key="2">
    <source>
        <dbReference type="EMBL" id="XBS19170.1"/>
    </source>
</evidence>
<dbReference type="Gene3D" id="3.30.70.1290">
    <property type="entry name" value="Transposase IS200-like"/>
    <property type="match status" value="1"/>
</dbReference>
<dbReference type="SUPFAM" id="SSF143422">
    <property type="entry name" value="Transposase IS200-like"/>
    <property type="match status" value="1"/>
</dbReference>
<evidence type="ECO:0000259" key="1">
    <source>
        <dbReference type="SMART" id="SM01321"/>
    </source>
</evidence>
<dbReference type="PANTHER" id="PTHR36966">
    <property type="entry name" value="REP-ASSOCIATED TYROSINE TRANSPOSASE"/>
    <property type="match status" value="1"/>
</dbReference>
<dbReference type="NCBIfam" id="NF047646">
    <property type="entry name" value="REP_Tyr_transpos"/>
    <property type="match status" value="1"/>
</dbReference>
<dbReference type="InterPro" id="IPR002686">
    <property type="entry name" value="Transposase_17"/>
</dbReference>
<dbReference type="KEGG" id="mech:Q9L42_012420"/>
<dbReference type="RefSeq" id="WP_305908080.1">
    <property type="nucleotide sequence ID" value="NZ_CP157743.1"/>
</dbReference>
<dbReference type="EMBL" id="CP157743">
    <property type="protein sequence ID" value="XBS19170.1"/>
    <property type="molecule type" value="Genomic_DNA"/>
</dbReference>
<sequence length="176" mass="21008">MSEYHRLYIPGASWFFTVVVADRKKRSLLLDNIATLRQAFRYVKQRHPFNIDAVVVLPDHLHCMWTLPEGDSDFSTRWNLLKGHFSRSLEEGERVINSRSKRGERGIWQRRFWEHMIRDQVDFNQHVDYIHWNPVKHGYVAKVSDWPYSSFHRYVKAGIYSENWGHAGDFELETGE</sequence>
<dbReference type="InterPro" id="IPR036515">
    <property type="entry name" value="Transposase_17_sf"/>
</dbReference>
<evidence type="ECO:0000313" key="3">
    <source>
        <dbReference type="Proteomes" id="UP001225378"/>
    </source>
</evidence>
<dbReference type="GO" id="GO:0004803">
    <property type="term" value="F:transposase activity"/>
    <property type="evidence" value="ECO:0007669"/>
    <property type="project" value="InterPro"/>
</dbReference>
<reference evidence="2 3" key="1">
    <citation type="journal article" date="2024" name="Microbiology">
        <title>Methylomarinum rosea sp. nov., a novel halophilic methanotrophic bacterium from the hypersaline Lake Elton.</title>
        <authorList>
            <person name="Suleimanov R.Z."/>
            <person name="Oshkin I.Y."/>
            <person name="Danilova O.V."/>
            <person name="Suzina N.E."/>
            <person name="Dedysh S.N."/>
        </authorList>
    </citation>
    <scope>NUCLEOTIDE SEQUENCE [LARGE SCALE GENOMIC DNA]</scope>
    <source>
        <strain evidence="2 3">Ch1-1</strain>
    </source>
</reference>
<name>A0AAU7NQC3_9GAMM</name>
<dbReference type="SMART" id="SM01321">
    <property type="entry name" value="Y1_Tnp"/>
    <property type="match status" value="1"/>
</dbReference>
<dbReference type="InterPro" id="IPR052715">
    <property type="entry name" value="RAYT_transposase"/>
</dbReference>
<dbReference type="Pfam" id="PF01797">
    <property type="entry name" value="Y1_Tnp"/>
    <property type="match status" value="1"/>
</dbReference>
<dbReference type="AlphaFoldDB" id="A0AAU7NQC3"/>
<accession>A0AAU7NQC3</accession>
<keyword evidence="3" id="KW-1185">Reference proteome</keyword>
<dbReference type="GO" id="GO:0006313">
    <property type="term" value="P:DNA transposition"/>
    <property type="evidence" value="ECO:0007669"/>
    <property type="project" value="InterPro"/>
</dbReference>
<dbReference type="Proteomes" id="UP001225378">
    <property type="component" value="Chromosome"/>
</dbReference>
<feature type="domain" description="Transposase IS200-like" evidence="1">
    <location>
        <begin position="9"/>
        <end position="133"/>
    </location>
</feature>
<proteinExistence type="predicted"/>
<dbReference type="GO" id="GO:0043565">
    <property type="term" value="F:sequence-specific DNA binding"/>
    <property type="evidence" value="ECO:0007669"/>
    <property type="project" value="TreeGrafter"/>
</dbReference>
<organism evidence="2 3">
    <name type="scientific">Methylomarinum roseum</name>
    <dbReference type="NCBI Taxonomy" id="3067653"/>
    <lineage>
        <taxon>Bacteria</taxon>
        <taxon>Pseudomonadati</taxon>
        <taxon>Pseudomonadota</taxon>
        <taxon>Gammaproteobacteria</taxon>
        <taxon>Methylococcales</taxon>
        <taxon>Methylococcaceae</taxon>
        <taxon>Methylomarinum</taxon>
    </lineage>
</organism>
<gene>
    <name evidence="2" type="ORF">Q9L42_012420</name>
</gene>
<dbReference type="PANTHER" id="PTHR36966:SF1">
    <property type="entry name" value="REP-ASSOCIATED TYROSINE TRANSPOSASE"/>
    <property type="match status" value="1"/>
</dbReference>